<evidence type="ECO:0000256" key="3">
    <source>
        <dbReference type="ARBA" id="ARBA00022679"/>
    </source>
</evidence>
<gene>
    <name evidence="5" type="ORF">METZ01_LOCUS178689</name>
</gene>
<proteinExistence type="inferred from homology"/>
<evidence type="ECO:0000256" key="2">
    <source>
        <dbReference type="ARBA" id="ARBA00022676"/>
    </source>
</evidence>
<dbReference type="InterPro" id="IPR018099">
    <property type="entry name" value="Purine_phosphorylase-2_CS"/>
</dbReference>
<dbReference type="GO" id="GO:0019509">
    <property type="term" value="P:L-methionine salvage from methylthioadenosine"/>
    <property type="evidence" value="ECO:0007669"/>
    <property type="project" value="TreeGrafter"/>
</dbReference>
<sequence>MIETAFIGGSGVYELEGLKDLEAIEITTPFGNTSSPVTLGSIGNKRAAFIPRHGADHSLSPSEIPYRANIYALKTLGVKKVVSVSAVGSLNEAIKPLDVVIPDQLIDRTKSREDTFFGDGLVAHISFANPFCKDLSKMIDSFCEGLAIDRHLSGTYVAIEGPQFSTKAESNLYRKWGCDIIGMTAI</sequence>
<dbReference type="InterPro" id="IPR010044">
    <property type="entry name" value="MTAP"/>
</dbReference>
<dbReference type="GO" id="GO:0005829">
    <property type="term" value="C:cytosol"/>
    <property type="evidence" value="ECO:0007669"/>
    <property type="project" value="TreeGrafter"/>
</dbReference>
<dbReference type="Gene3D" id="3.40.50.1580">
    <property type="entry name" value="Nucleoside phosphorylase domain"/>
    <property type="match status" value="1"/>
</dbReference>
<dbReference type="PANTHER" id="PTHR42679">
    <property type="entry name" value="S-METHYL-5'-THIOADENOSINE PHOSPHORYLASE"/>
    <property type="match status" value="1"/>
</dbReference>
<protein>
    <recommendedName>
        <fullName evidence="4">Nucleoside phosphorylase domain-containing protein</fullName>
    </recommendedName>
</protein>
<comment type="similarity">
    <text evidence="1">Belongs to the PNP/MTAP phosphorylase family.</text>
</comment>
<evidence type="ECO:0000259" key="4">
    <source>
        <dbReference type="Pfam" id="PF01048"/>
    </source>
</evidence>
<dbReference type="InterPro" id="IPR035994">
    <property type="entry name" value="Nucleoside_phosphorylase_sf"/>
</dbReference>
<feature type="non-terminal residue" evidence="5">
    <location>
        <position position="186"/>
    </location>
</feature>
<dbReference type="PROSITE" id="PS01240">
    <property type="entry name" value="PNP_MTAP_2"/>
    <property type="match status" value="1"/>
</dbReference>
<dbReference type="PANTHER" id="PTHR42679:SF2">
    <property type="entry name" value="S-METHYL-5'-THIOADENOSINE PHOSPHORYLASE"/>
    <property type="match status" value="1"/>
</dbReference>
<feature type="domain" description="Nucleoside phosphorylase" evidence="4">
    <location>
        <begin position="5"/>
        <end position="185"/>
    </location>
</feature>
<dbReference type="GO" id="GO:0017061">
    <property type="term" value="F:S-methyl-5-thioadenosine phosphorylase activity"/>
    <property type="evidence" value="ECO:0007669"/>
    <property type="project" value="InterPro"/>
</dbReference>
<organism evidence="5">
    <name type="scientific">marine metagenome</name>
    <dbReference type="NCBI Taxonomy" id="408172"/>
    <lineage>
        <taxon>unclassified sequences</taxon>
        <taxon>metagenomes</taxon>
        <taxon>ecological metagenomes</taxon>
    </lineage>
</organism>
<dbReference type="CDD" id="cd09010">
    <property type="entry name" value="MTAP_SsMTAPII_like_MTIP"/>
    <property type="match status" value="1"/>
</dbReference>
<dbReference type="AlphaFoldDB" id="A0A382CIE4"/>
<name>A0A382CIE4_9ZZZZ</name>
<dbReference type="GO" id="GO:0009116">
    <property type="term" value="P:nucleoside metabolic process"/>
    <property type="evidence" value="ECO:0007669"/>
    <property type="project" value="InterPro"/>
</dbReference>
<evidence type="ECO:0000313" key="5">
    <source>
        <dbReference type="EMBL" id="SVB25835.1"/>
    </source>
</evidence>
<evidence type="ECO:0000256" key="1">
    <source>
        <dbReference type="ARBA" id="ARBA00006751"/>
    </source>
</evidence>
<accession>A0A382CIE4</accession>
<keyword evidence="2" id="KW-0328">Glycosyltransferase</keyword>
<reference evidence="5" key="1">
    <citation type="submission" date="2018-05" db="EMBL/GenBank/DDBJ databases">
        <authorList>
            <person name="Lanie J.A."/>
            <person name="Ng W.-L."/>
            <person name="Kazmierczak K.M."/>
            <person name="Andrzejewski T.M."/>
            <person name="Davidsen T.M."/>
            <person name="Wayne K.J."/>
            <person name="Tettelin H."/>
            <person name="Glass J.I."/>
            <person name="Rusch D."/>
            <person name="Podicherti R."/>
            <person name="Tsui H.-C.T."/>
            <person name="Winkler M.E."/>
        </authorList>
    </citation>
    <scope>NUCLEOTIDE SEQUENCE</scope>
</reference>
<keyword evidence="3" id="KW-0808">Transferase</keyword>
<dbReference type="EMBL" id="UINC01034655">
    <property type="protein sequence ID" value="SVB25835.1"/>
    <property type="molecule type" value="Genomic_DNA"/>
</dbReference>
<dbReference type="Pfam" id="PF01048">
    <property type="entry name" value="PNP_UDP_1"/>
    <property type="match status" value="1"/>
</dbReference>
<dbReference type="SUPFAM" id="SSF53167">
    <property type="entry name" value="Purine and uridine phosphorylases"/>
    <property type="match status" value="1"/>
</dbReference>
<dbReference type="InterPro" id="IPR000845">
    <property type="entry name" value="Nucleoside_phosphorylase_d"/>
</dbReference>